<dbReference type="EMBL" id="LXXM01000217">
    <property type="protein sequence ID" value="PZS88165.1"/>
    <property type="molecule type" value="Genomic_DNA"/>
</dbReference>
<gene>
    <name evidence="1" type="ORF">A7X83_15715</name>
</gene>
<dbReference type="RefSeq" id="WP_111113515.1">
    <property type="nucleotide sequence ID" value="NZ_LXXM01000217.1"/>
</dbReference>
<evidence type="ECO:0000313" key="2">
    <source>
        <dbReference type="Proteomes" id="UP000249614"/>
    </source>
</evidence>
<protein>
    <submittedName>
        <fullName evidence="1">Uncharacterized protein</fullName>
    </submittedName>
</protein>
<dbReference type="AlphaFoldDB" id="A0A2W6IW93"/>
<comment type="caution">
    <text evidence="1">The sequence shown here is derived from an EMBL/GenBank/DDBJ whole genome shotgun (WGS) entry which is preliminary data.</text>
</comment>
<reference evidence="1 2" key="1">
    <citation type="submission" date="2016-05" db="EMBL/GenBank/DDBJ databases">
        <authorList>
            <person name="Lavstsen T."/>
            <person name="Jespersen J.S."/>
        </authorList>
    </citation>
    <scope>NUCLEOTIDE SEQUENCE [LARGE SCALE GENOMIC DNA]</scope>
    <source>
        <strain evidence="1 2">SM-5815</strain>
    </source>
</reference>
<dbReference type="Gene3D" id="3.30.40.190">
    <property type="match status" value="1"/>
</dbReference>
<accession>A0A2W6IW93</accession>
<name>A0A2W6IW93_STEMA</name>
<organism evidence="1 2">
    <name type="scientific">Stenotrophomonas maltophilia</name>
    <name type="common">Pseudomonas maltophilia</name>
    <name type="synonym">Xanthomonas maltophilia</name>
    <dbReference type="NCBI Taxonomy" id="40324"/>
    <lineage>
        <taxon>Bacteria</taxon>
        <taxon>Pseudomonadati</taxon>
        <taxon>Pseudomonadota</taxon>
        <taxon>Gammaproteobacteria</taxon>
        <taxon>Lysobacterales</taxon>
        <taxon>Lysobacteraceae</taxon>
        <taxon>Stenotrophomonas</taxon>
        <taxon>Stenotrophomonas maltophilia group</taxon>
    </lineage>
</organism>
<dbReference type="Proteomes" id="UP000249614">
    <property type="component" value="Unassembled WGS sequence"/>
</dbReference>
<evidence type="ECO:0000313" key="1">
    <source>
        <dbReference type="EMBL" id="PZS88165.1"/>
    </source>
</evidence>
<proteinExistence type="predicted"/>
<sequence length="93" mass="10239">MRTKNAKSFTSAERAHLEAVKHLPCSVCDAPAPSDAHHINQGQHFTTVALCKDCHQGSFNGIHGQKRMWTVMKMDELAALNVTLQRLGQRSAA</sequence>